<organism evidence="1 2">
    <name type="scientific">Elaeophora elaphi</name>
    <dbReference type="NCBI Taxonomy" id="1147741"/>
    <lineage>
        <taxon>Eukaryota</taxon>
        <taxon>Metazoa</taxon>
        <taxon>Ecdysozoa</taxon>
        <taxon>Nematoda</taxon>
        <taxon>Chromadorea</taxon>
        <taxon>Rhabditida</taxon>
        <taxon>Spirurina</taxon>
        <taxon>Spiruromorpha</taxon>
        <taxon>Filarioidea</taxon>
        <taxon>Onchocercidae</taxon>
        <taxon>Elaeophora</taxon>
    </lineage>
</organism>
<accession>A0A0R3RG69</accession>
<dbReference type="Proteomes" id="UP000050640">
    <property type="component" value="Unplaced"/>
</dbReference>
<protein>
    <submittedName>
        <fullName evidence="2">DASH complex subunit DAM1</fullName>
    </submittedName>
</protein>
<reference evidence="2" key="1">
    <citation type="submission" date="2017-02" db="UniProtKB">
        <authorList>
            <consortium name="WormBaseParasite"/>
        </authorList>
    </citation>
    <scope>IDENTIFICATION</scope>
</reference>
<evidence type="ECO:0000313" key="1">
    <source>
        <dbReference type="Proteomes" id="UP000050640"/>
    </source>
</evidence>
<name>A0A0R3RG69_9BILA</name>
<dbReference type="WBParaSite" id="EEL_0000039401-mRNA-1">
    <property type="protein sequence ID" value="EEL_0000039401-mRNA-1"/>
    <property type="gene ID" value="EEL_0000039401"/>
</dbReference>
<proteinExistence type="predicted"/>
<evidence type="ECO:0000313" key="2">
    <source>
        <dbReference type="WBParaSite" id="EEL_0000039401-mRNA-1"/>
    </source>
</evidence>
<sequence>MDGNFYDRWADNDYEQNVETQESSKLQMSRYYGLTEVDSSLQDAIVRMNCVQNMLNKITLANKSEEFCQLLQDFSYNVEEMRLKFEAMLSPYANLEQFSTDLATDSDQSTGISYVMFCAQSILI</sequence>
<dbReference type="AlphaFoldDB" id="A0A0R3RG69"/>
<keyword evidence="1" id="KW-1185">Reference proteome</keyword>